<evidence type="ECO:0000256" key="1">
    <source>
        <dbReference type="ARBA" id="ARBA00004861"/>
    </source>
</evidence>
<keyword evidence="13" id="KW-1185">Reference proteome</keyword>
<dbReference type="InterPro" id="IPR013785">
    <property type="entry name" value="Aldolase_TIM"/>
</dbReference>
<proteinExistence type="inferred from homology"/>
<comment type="pathway">
    <text evidence="1 10">Pyrimidine metabolism; UMP biosynthesis via de novo pathway; UMP from orotate: step 2/2.</text>
</comment>
<evidence type="ECO:0000256" key="10">
    <source>
        <dbReference type="RuleBase" id="RU000512"/>
    </source>
</evidence>
<evidence type="ECO:0000256" key="3">
    <source>
        <dbReference type="ARBA" id="ARBA00012321"/>
    </source>
</evidence>
<evidence type="ECO:0000256" key="5">
    <source>
        <dbReference type="ARBA" id="ARBA00022793"/>
    </source>
</evidence>
<feature type="active site" description="For OMPdecase activity" evidence="8">
    <location>
        <position position="98"/>
    </location>
</feature>
<feature type="non-terminal residue" evidence="12">
    <location>
        <position position="1"/>
    </location>
</feature>
<evidence type="ECO:0000256" key="9">
    <source>
        <dbReference type="PIRSR" id="PIRSR614732-2"/>
    </source>
</evidence>
<dbReference type="SMART" id="SM00934">
    <property type="entry name" value="OMPdecase"/>
    <property type="match status" value="1"/>
</dbReference>
<dbReference type="Gene3D" id="3.20.20.70">
    <property type="entry name" value="Aldolase class I"/>
    <property type="match status" value="1"/>
</dbReference>
<dbReference type="NCBIfam" id="TIGR01740">
    <property type="entry name" value="pyrF"/>
    <property type="match status" value="1"/>
</dbReference>
<dbReference type="PANTHER" id="PTHR19278">
    <property type="entry name" value="OROTATE PHOSPHORIBOSYLTRANSFERASE"/>
    <property type="match status" value="1"/>
</dbReference>
<dbReference type="InterPro" id="IPR001754">
    <property type="entry name" value="OMPdeCOase_dom"/>
</dbReference>
<dbReference type="GO" id="GO:0044205">
    <property type="term" value="P:'de novo' UMP biosynthetic process"/>
    <property type="evidence" value="ECO:0007669"/>
    <property type="project" value="InterPro"/>
</dbReference>
<feature type="binding site" evidence="9">
    <location>
        <position position="153"/>
    </location>
    <ligand>
        <name>substrate</name>
    </ligand>
</feature>
<keyword evidence="7 10" id="KW-0456">Lyase</keyword>
<sequence length="277" mass="30004">MSLPHLRTYAERALHHKNPAAKLLLETIERKKSNLAVSVDVASAKDFLAIIDVVGPFVCLVKTHIDIIEDFTPSLITDLQTLSAKHDFLIFEDRKFADIGNTVSLQYSSGVHKIASWSHITNAHPVPGPSIITGLSSIGLPLGRGLLLLAEMSTKGSLATGSYTMGAVQMARAHRDFVIGFIAQHRMDGVGASPAELTAEEDFLILTPGVGLDVRGDAMGQQYRTPHDVILESGCDVIIVGRGIYGKDASLVDSIVVQAKRYREHGWAAYLARTKPL</sequence>
<dbReference type="GO" id="GO:0006207">
    <property type="term" value="P:'de novo' pyrimidine nucleobase biosynthetic process"/>
    <property type="evidence" value="ECO:0007669"/>
    <property type="project" value="InterPro"/>
</dbReference>
<evidence type="ECO:0000256" key="8">
    <source>
        <dbReference type="PIRSR" id="PIRSR614732-1"/>
    </source>
</evidence>
<comment type="caution">
    <text evidence="12">The sequence shown here is derived from an EMBL/GenBank/DDBJ whole genome shotgun (WGS) entry which is preliminary data.</text>
</comment>
<comment type="similarity">
    <text evidence="2 10">Belongs to the OMP decarboxylase family.</text>
</comment>
<dbReference type="Pfam" id="PF00215">
    <property type="entry name" value="OMPdecase"/>
    <property type="match status" value="1"/>
</dbReference>
<comment type="catalytic activity">
    <reaction evidence="10">
        <text>orotidine 5'-phosphate + H(+) = UMP + CO2</text>
        <dbReference type="Rhea" id="RHEA:11596"/>
        <dbReference type="ChEBI" id="CHEBI:15378"/>
        <dbReference type="ChEBI" id="CHEBI:16526"/>
        <dbReference type="ChEBI" id="CHEBI:57538"/>
        <dbReference type="ChEBI" id="CHEBI:57865"/>
        <dbReference type="EC" id="4.1.1.23"/>
    </reaction>
</comment>
<dbReference type="PANTHER" id="PTHR19278:SF9">
    <property type="entry name" value="URIDINE 5'-MONOPHOSPHATE SYNTHASE"/>
    <property type="match status" value="1"/>
</dbReference>
<name>A0AAD7JLI0_9AGAR</name>
<evidence type="ECO:0000256" key="2">
    <source>
        <dbReference type="ARBA" id="ARBA00011018"/>
    </source>
</evidence>
<keyword evidence="5 10" id="KW-0210">Decarboxylase</keyword>
<evidence type="ECO:0000259" key="11">
    <source>
        <dbReference type="SMART" id="SM00934"/>
    </source>
</evidence>
<dbReference type="InterPro" id="IPR018089">
    <property type="entry name" value="OMPdecase_AS"/>
</dbReference>
<dbReference type="GO" id="GO:0004588">
    <property type="term" value="F:orotate phosphoribosyltransferase activity"/>
    <property type="evidence" value="ECO:0007669"/>
    <property type="project" value="TreeGrafter"/>
</dbReference>
<accession>A0AAD7JLI0</accession>
<feature type="binding site" evidence="9">
    <location>
        <position position="241"/>
    </location>
    <ligand>
        <name>substrate</name>
    </ligand>
</feature>
<dbReference type="SUPFAM" id="SSF51366">
    <property type="entry name" value="Ribulose-phoshate binding barrel"/>
    <property type="match status" value="1"/>
</dbReference>
<dbReference type="EMBL" id="JARJLG010000036">
    <property type="protein sequence ID" value="KAJ7764995.1"/>
    <property type="molecule type" value="Genomic_DNA"/>
</dbReference>
<dbReference type="PROSITE" id="PS00156">
    <property type="entry name" value="OMPDECASE"/>
    <property type="match status" value="1"/>
</dbReference>
<dbReference type="EC" id="4.1.1.23" evidence="3 10"/>
<feature type="binding site" evidence="9">
    <location>
        <position position="242"/>
    </location>
    <ligand>
        <name>substrate</name>
    </ligand>
</feature>
<evidence type="ECO:0000256" key="6">
    <source>
        <dbReference type="ARBA" id="ARBA00022975"/>
    </source>
</evidence>
<dbReference type="AlphaFoldDB" id="A0AAD7JLI0"/>
<dbReference type="GO" id="GO:0004590">
    <property type="term" value="F:orotidine-5'-phosphate decarboxylase activity"/>
    <property type="evidence" value="ECO:0007669"/>
    <property type="project" value="UniProtKB-EC"/>
</dbReference>
<dbReference type="CDD" id="cd04725">
    <property type="entry name" value="OMP_decarboxylase_like"/>
    <property type="match status" value="1"/>
</dbReference>
<dbReference type="InterPro" id="IPR014732">
    <property type="entry name" value="OMPdecase"/>
</dbReference>
<feature type="binding site" evidence="9">
    <location>
        <position position="40"/>
    </location>
    <ligand>
        <name>substrate</name>
    </ligand>
</feature>
<feature type="active site" description="For OMPdecase activity" evidence="8">
    <location>
        <position position="95"/>
    </location>
</feature>
<dbReference type="FunFam" id="3.20.20.70:FF:000114">
    <property type="entry name" value="Decarboxylase,orotidine phosphate"/>
    <property type="match status" value="1"/>
</dbReference>
<dbReference type="InterPro" id="IPR011060">
    <property type="entry name" value="RibuloseP-bd_barrel"/>
</dbReference>
<keyword evidence="6 10" id="KW-0665">Pyrimidine biosynthesis</keyword>
<gene>
    <name evidence="12" type="ORF">DFH07DRAFT_811065</name>
</gene>
<dbReference type="Proteomes" id="UP001215280">
    <property type="component" value="Unassembled WGS sequence"/>
</dbReference>
<evidence type="ECO:0000313" key="12">
    <source>
        <dbReference type="EMBL" id="KAJ7764995.1"/>
    </source>
</evidence>
<feature type="active site" description="For OMPdecase activity" evidence="8">
    <location>
        <position position="93"/>
    </location>
</feature>
<reference evidence="12" key="1">
    <citation type="submission" date="2023-03" db="EMBL/GenBank/DDBJ databases">
        <title>Massive genome expansion in bonnet fungi (Mycena s.s.) driven by repeated elements and novel gene families across ecological guilds.</title>
        <authorList>
            <consortium name="Lawrence Berkeley National Laboratory"/>
            <person name="Harder C.B."/>
            <person name="Miyauchi S."/>
            <person name="Viragh M."/>
            <person name="Kuo A."/>
            <person name="Thoen E."/>
            <person name="Andreopoulos B."/>
            <person name="Lu D."/>
            <person name="Skrede I."/>
            <person name="Drula E."/>
            <person name="Henrissat B."/>
            <person name="Morin E."/>
            <person name="Kohler A."/>
            <person name="Barry K."/>
            <person name="LaButti K."/>
            <person name="Morin E."/>
            <person name="Salamov A."/>
            <person name="Lipzen A."/>
            <person name="Mereny Z."/>
            <person name="Hegedus B."/>
            <person name="Baldrian P."/>
            <person name="Stursova M."/>
            <person name="Weitz H."/>
            <person name="Taylor A."/>
            <person name="Grigoriev I.V."/>
            <person name="Nagy L.G."/>
            <person name="Martin F."/>
            <person name="Kauserud H."/>
        </authorList>
    </citation>
    <scope>NUCLEOTIDE SEQUENCE</scope>
    <source>
        <strain evidence="12">CBHHK188m</strain>
    </source>
</reference>
<feature type="domain" description="Orotidine 5'-phosphate decarboxylase" evidence="11">
    <location>
        <begin position="34"/>
        <end position="255"/>
    </location>
</feature>
<organism evidence="12 13">
    <name type="scientific">Mycena maculata</name>
    <dbReference type="NCBI Taxonomy" id="230809"/>
    <lineage>
        <taxon>Eukaryota</taxon>
        <taxon>Fungi</taxon>
        <taxon>Dikarya</taxon>
        <taxon>Basidiomycota</taxon>
        <taxon>Agaricomycotina</taxon>
        <taxon>Agaricomycetes</taxon>
        <taxon>Agaricomycetidae</taxon>
        <taxon>Agaricales</taxon>
        <taxon>Marasmiineae</taxon>
        <taxon>Mycenaceae</taxon>
        <taxon>Mycena</taxon>
    </lineage>
</organism>
<evidence type="ECO:0000256" key="4">
    <source>
        <dbReference type="ARBA" id="ARBA00021923"/>
    </source>
</evidence>
<protein>
    <recommendedName>
        <fullName evidence="4 10">Orotidine 5'-phosphate decarboxylase</fullName>
        <ecNumber evidence="3 10">4.1.1.23</ecNumber>
    </recommendedName>
</protein>
<feature type="binding site" evidence="9">
    <location>
        <position position="62"/>
    </location>
    <ligand>
        <name>substrate</name>
    </ligand>
</feature>
<evidence type="ECO:0000256" key="7">
    <source>
        <dbReference type="ARBA" id="ARBA00023239"/>
    </source>
</evidence>
<evidence type="ECO:0000313" key="13">
    <source>
        <dbReference type="Proteomes" id="UP001215280"/>
    </source>
</evidence>
<feature type="binding site" evidence="9">
    <location>
        <position position="221"/>
    </location>
    <ligand>
        <name>substrate</name>
    </ligand>
</feature>